<feature type="transmembrane region" description="Helical" evidence="7">
    <location>
        <begin position="125"/>
        <end position="149"/>
    </location>
</feature>
<gene>
    <name evidence="9" type="ORF">BJ875DRAFT_246451</name>
</gene>
<feature type="transmembrane region" description="Helical" evidence="7">
    <location>
        <begin position="169"/>
        <end position="191"/>
    </location>
</feature>
<dbReference type="GO" id="GO:0016020">
    <property type="term" value="C:membrane"/>
    <property type="evidence" value="ECO:0007669"/>
    <property type="project" value="UniProtKB-SubCell"/>
</dbReference>
<dbReference type="PANTHER" id="PTHR33048:SF161">
    <property type="entry name" value="INTEGRAL MEMBRANE PROTEIN"/>
    <property type="match status" value="1"/>
</dbReference>
<dbReference type="OrthoDB" id="5273647at2759"/>
<comment type="caution">
    <text evidence="9">The sequence shown here is derived from an EMBL/GenBank/DDBJ whole genome shotgun (WGS) entry which is preliminary data.</text>
</comment>
<evidence type="ECO:0000256" key="4">
    <source>
        <dbReference type="ARBA" id="ARBA00023136"/>
    </source>
</evidence>
<evidence type="ECO:0000313" key="10">
    <source>
        <dbReference type="Proteomes" id="UP000824998"/>
    </source>
</evidence>
<keyword evidence="4 7" id="KW-0472">Membrane</keyword>
<evidence type="ECO:0000256" key="2">
    <source>
        <dbReference type="ARBA" id="ARBA00022692"/>
    </source>
</evidence>
<feature type="transmembrane region" description="Helical" evidence="7">
    <location>
        <begin position="12"/>
        <end position="34"/>
    </location>
</feature>
<feature type="compositionally biased region" description="Polar residues" evidence="6">
    <location>
        <begin position="304"/>
        <end position="318"/>
    </location>
</feature>
<evidence type="ECO:0000259" key="8">
    <source>
        <dbReference type="Pfam" id="PF20684"/>
    </source>
</evidence>
<reference evidence="9" key="1">
    <citation type="journal article" date="2021" name="IMA Fungus">
        <title>Genomic characterization of three marine fungi, including Emericellopsis atlantica sp. nov. with signatures of a generalist lifestyle and marine biomass degradation.</title>
        <authorList>
            <person name="Hagestad O.C."/>
            <person name="Hou L."/>
            <person name="Andersen J.H."/>
            <person name="Hansen E.H."/>
            <person name="Altermark B."/>
            <person name="Li C."/>
            <person name="Kuhnert E."/>
            <person name="Cox R.J."/>
            <person name="Crous P.W."/>
            <person name="Spatafora J.W."/>
            <person name="Lail K."/>
            <person name="Amirebrahimi M."/>
            <person name="Lipzen A."/>
            <person name="Pangilinan J."/>
            <person name="Andreopoulos W."/>
            <person name="Hayes R.D."/>
            <person name="Ng V."/>
            <person name="Grigoriev I.V."/>
            <person name="Jackson S.A."/>
            <person name="Sutton T.D.S."/>
            <person name="Dobson A.D.W."/>
            <person name="Rama T."/>
        </authorList>
    </citation>
    <scope>NUCLEOTIDE SEQUENCE</scope>
    <source>
        <strain evidence="9">TRa018bII</strain>
    </source>
</reference>
<dbReference type="EMBL" id="MU251415">
    <property type="protein sequence ID" value="KAG9236101.1"/>
    <property type="molecule type" value="Genomic_DNA"/>
</dbReference>
<keyword evidence="2 7" id="KW-0812">Transmembrane</keyword>
<dbReference type="PANTHER" id="PTHR33048">
    <property type="entry name" value="PTH11-LIKE INTEGRAL MEMBRANE PROTEIN (AFU_ORTHOLOGUE AFUA_5G11245)"/>
    <property type="match status" value="1"/>
</dbReference>
<evidence type="ECO:0000256" key="5">
    <source>
        <dbReference type="ARBA" id="ARBA00038359"/>
    </source>
</evidence>
<dbReference type="AlphaFoldDB" id="A0A9P8C8H3"/>
<dbReference type="InterPro" id="IPR052337">
    <property type="entry name" value="SAT4-like"/>
</dbReference>
<keyword evidence="10" id="KW-1185">Reference proteome</keyword>
<dbReference type="Proteomes" id="UP000824998">
    <property type="component" value="Unassembled WGS sequence"/>
</dbReference>
<feature type="region of interest" description="Disordered" evidence="6">
    <location>
        <begin position="301"/>
        <end position="335"/>
    </location>
</feature>
<proteinExistence type="inferred from homology"/>
<evidence type="ECO:0000256" key="1">
    <source>
        <dbReference type="ARBA" id="ARBA00004141"/>
    </source>
</evidence>
<organism evidence="9 10">
    <name type="scientific">Amylocarpus encephaloides</name>
    <dbReference type="NCBI Taxonomy" id="45428"/>
    <lineage>
        <taxon>Eukaryota</taxon>
        <taxon>Fungi</taxon>
        <taxon>Dikarya</taxon>
        <taxon>Ascomycota</taxon>
        <taxon>Pezizomycotina</taxon>
        <taxon>Leotiomycetes</taxon>
        <taxon>Helotiales</taxon>
        <taxon>Helotiales incertae sedis</taxon>
        <taxon>Amylocarpus</taxon>
    </lineage>
</organism>
<evidence type="ECO:0000313" key="9">
    <source>
        <dbReference type="EMBL" id="KAG9236101.1"/>
    </source>
</evidence>
<accession>A0A9P8C8H3</accession>
<dbReference type="InterPro" id="IPR049326">
    <property type="entry name" value="Rhodopsin_dom_fungi"/>
</dbReference>
<comment type="similarity">
    <text evidence="5">Belongs to the SAT4 family.</text>
</comment>
<evidence type="ECO:0000256" key="3">
    <source>
        <dbReference type="ARBA" id="ARBA00022989"/>
    </source>
</evidence>
<keyword evidence="3 7" id="KW-1133">Transmembrane helix</keyword>
<comment type="subcellular location">
    <subcellularLocation>
        <location evidence="1">Membrane</location>
        <topology evidence="1">Multi-pass membrane protein</topology>
    </subcellularLocation>
</comment>
<feature type="domain" description="Rhodopsin" evidence="8">
    <location>
        <begin position="30"/>
        <end position="265"/>
    </location>
</feature>
<name>A0A9P8C8H3_9HELO</name>
<feature type="transmembrane region" description="Helical" evidence="7">
    <location>
        <begin position="46"/>
        <end position="71"/>
    </location>
</feature>
<evidence type="ECO:0000256" key="7">
    <source>
        <dbReference type="SAM" id="Phobius"/>
    </source>
</evidence>
<protein>
    <recommendedName>
        <fullName evidence="8">Rhodopsin domain-containing protein</fullName>
    </recommendedName>
</protein>
<feature type="transmembrane region" description="Helical" evidence="7">
    <location>
        <begin position="91"/>
        <end position="113"/>
    </location>
</feature>
<dbReference type="Pfam" id="PF20684">
    <property type="entry name" value="Fung_rhodopsin"/>
    <property type="match status" value="1"/>
</dbReference>
<evidence type="ECO:0000256" key="6">
    <source>
        <dbReference type="SAM" id="MobiDB-lite"/>
    </source>
</evidence>
<sequence>MKYDLSVGTARNTLIVACVFTGLAVIATILRIMSKRLRKARLMVDDFLILTALALLFASLGIFASGLTSGLGRHLRDVQRNDFVKILKLTLPFRILYGLEMTLVKMAIITFYFRLFGSIRSFRLSAYFVAILVLLCGATVILEVLLVCIPFSKNWNVEKQGTCMHTREMYVATGSVNIATDILLMGLPIPYILSMRIDLKRKLGIIAMFSLGVFNTAVSILRMRTLLMNNPQDLTFGLARVYVWSILDPCVCLINADLPMIKTYFMLVAPKVFGSASDGASGNARQNMAVLARIVVPGEHRDVNGSNTDESEHGQSNALAEEGLITTRPKPFEEA</sequence>
<feature type="transmembrane region" description="Helical" evidence="7">
    <location>
        <begin position="203"/>
        <end position="221"/>
    </location>
</feature>